<protein>
    <recommendedName>
        <fullName evidence="3">Terpene synthase</fullName>
    </recommendedName>
</protein>
<reference evidence="1 2" key="1">
    <citation type="journal article" date="2007" name="Genome Res.">
        <title>Genome characteristics of facultatively symbiotic Frankia sp. strains reflect host range and host plant biogeography.</title>
        <authorList>
            <person name="Normand P."/>
            <person name="Lapierre P."/>
            <person name="Tisa L.S."/>
            <person name="Gogarten J.P."/>
            <person name="Alloisio N."/>
            <person name="Bagnarol E."/>
            <person name="Bassi C.A."/>
            <person name="Berry A.M."/>
            <person name="Bickhart D.M."/>
            <person name="Choisne N."/>
            <person name="Couloux A."/>
            <person name="Cournoyer B."/>
            <person name="Cruveiller S."/>
            <person name="Daubin V."/>
            <person name="Demange N."/>
            <person name="Francino M.P."/>
            <person name="Goltsman E."/>
            <person name="Huang Y."/>
            <person name="Kopp O.R."/>
            <person name="Labarre L."/>
            <person name="Lapidus A."/>
            <person name="Lavire C."/>
            <person name="Marechal J."/>
            <person name="Martinez M."/>
            <person name="Mastronunzio J.E."/>
            <person name="Mullin B.C."/>
            <person name="Niemann J."/>
            <person name="Pujic P."/>
            <person name="Rawnsley T."/>
            <person name="Rouy Z."/>
            <person name="Schenowitz C."/>
            <person name="Sellstedt A."/>
            <person name="Tavares F."/>
            <person name="Tomkins J.P."/>
            <person name="Vallenet D."/>
            <person name="Valverde C."/>
            <person name="Wall L.G."/>
            <person name="Wang Y."/>
            <person name="Medigue C."/>
            <person name="Benson D.R."/>
        </authorList>
    </citation>
    <scope>NUCLEOTIDE SEQUENCE [LARGE SCALE GENOMIC DNA]</scope>
    <source>
        <strain evidence="2">DSM 45818 / CECT 9043 / CcI3</strain>
    </source>
</reference>
<evidence type="ECO:0000313" key="1">
    <source>
        <dbReference type="EMBL" id="ABD13681.1"/>
    </source>
</evidence>
<dbReference type="InterPro" id="IPR008949">
    <property type="entry name" value="Isoprenoid_synthase_dom_sf"/>
</dbReference>
<proteinExistence type="predicted"/>
<organism evidence="1 2">
    <name type="scientific">Frankia casuarinae (strain DSM 45818 / CECT 9043 / HFP020203 / CcI3)</name>
    <dbReference type="NCBI Taxonomy" id="106370"/>
    <lineage>
        <taxon>Bacteria</taxon>
        <taxon>Bacillati</taxon>
        <taxon>Actinomycetota</taxon>
        <taxon>Actinomycetes</taxon>
        <taxon>Frankiales</taxon>
        <taxon>Frankiaceae</taxon>
        <taxon>Frankia</taxon>
    </lineage>
</organism>
<dbReference type="AlphaFoldDB" id="Q2J4W1"/>
<accession>Q2J4W1</accession>
<dbReference type="EMBL" id="CP000249">
    <property type="protein sequence ID" value="ABD13681.1"/>
    <property type="molecule type" value="Genomic_DNA"/>
</dbReference>
<keyword evidence="2" id="KW-1185">Reference proteome</keyword>
<dbReference type="Pfam" id="PF19086">
    <property type="entry name" value="Terpene_syn_C_2"/>
    <property type="match status" value="1"/>
</dbReference>
<evidence type="ECO:0008006" key="3">
    <source>
        <dbReference type="Google" id="ProtNLM"/>
    </source>
</evidence>
<dbReference type="KEGG" id="fra:Francci3_4335"/>
<dbReference type="eggNOG" id="COG2124">
    <property type="taxonomic scope" value="Bacteria"/>
</dbReference>
<name>Q2J4W1_FRACC</name>
<sequence>MLAIHDHHLCQETGRDAMNGEQILTVHEAARSWQPNENAAEALAHTVEWLTRFQVCTPRAERYATLSAWVYPLAPLPELELAYDIHAFFRIYDDFTDDLAADISRINVISAELTGILYGRPAKSLMGMIFHDLWARQIVSSPDQWVARVSEHWEWYFNTQATYAAMRDRRMDTTVEEYLELRLGNGAVPLCLVFGEKMNFTYLAPHIHHCTQLRLLRRLASDIIVYCNDVYSSVRDAKRDDPRNLISIIRDQDGCDWQEARARCEQEMRTLDQSIHTTKQRLDTAFDVLHFTDTERAQARMGARIVDDWNWGYQAWAAVNELLMDTDPPREEISRMLTSPQAV</sequence>
<dbReference type="OrthoDB" id="2989600at2"/>
<dbReference type="HOGENOM" id="CLU_808343_0_0_11"/>
<dbReference type="STRING" id="106370.Francci3_4335"/>
<gene>
    <name evidence="1" type="ordered locus">Francci3_4335</name>
</gene>
<dbReference type="SUPFAM" id="SSF48576">
    <property type="entry name" value="Terpenoid synthases"/>
    <property type="match status" value="1"/>
</dbReference>
<dbReference type="Gene3D" id="1.10.600.10">
    <property type="entry name" value="Farnesyl Diphosphate Synthase"/>
    <property type="match status" value="1"/>
</dbReference>
<evidence type="ECO:0000313" key="2">
    <source>
        <dbReference type="Proteomes" id="UP000001937"/>
    </source>
</evidence>
<dbReference type="Proteomes" id="UP000001937">
    <property type="component" value="Chromosome"/>
</dbReference>